<feature type="signal peptide" evidence="2">
    <location>
        <begin position="1"/>
        <end position="21"/>
    </location>
</feature>
<dbReference type="EMBL" id="JANBVN010000075">
    <property type="protein sequence ID" value="KAJ9150069.1"/>
    <property type="molecule type" value="Genomic_DNA"/>
</dbReference>
<reference evidence="3" key="1">
    <citation type="submission" date="2022-07" db="EMBL/GenBank/DDBJ databases">
        <title>Fungi with potential for degradation of polypropylene.</title>
        <authorList>
            <person name="Gostincar C."/>
        </authorList>
    </citation>
    <scope>NUCLEOTIDE SEQUENCE</scope>
    <source>
        <strain evidence="3">EXF-13287</strain>
    </source>
</reference>
<dbReference type="Proteomes" id="UP001174691">
    <property type="component" value="Unassembled WGS sequence"/>
</dbReference>
<keyword evidence="1" id="KW-1133">Transmembrane helix</keyword>
<keyword evidence="1" id="KW-0472">Membrane</keyword>
<keyword evidence="4" id="KW-1185">Reference proteome</keyword>
<evidence type="ECO:0000313" key="4">
    <source>
        <dbReference type="Proteomes" id="UP001174691"/>
    </source>
</evidence>
<keyword evidence="2" id="KW-0732">Signal</keyword>
<dbReference type="AlphaFoldDB" id="A0AA38S3P0"/>
<proteinExistence type="predicted"/>
<organism evidence="3 4">
    <name type="scientific">Coniochaeta hoffmannii</name>
    <dbReference type="NCBI Taxonomy" id="91930"/>
    <lineage>
        <taxon>Eukaryota</taxon>
        <taxon>Fungi</taxon>
        <taxon>Dikarya</taxon>
        <taxon>Ascomycota</taxon>
        <taxon>Pezizomycotina</taxon>
        <taxon>Sordariomycetes</taxon>
        <taxon>Sordariomycetidae</taxon>
        <taxon>Coniochaetales</taxon>
        <taxon>Coniochaetaceae</taxon>
        <taxon>Coniochaeta</taxon>
    </lineage>
</organism>
<evidence type="ECO:0000313" key="3">
    <source>
        <dbReference type="EMBL" id="KAJ9150069.1"/>
    </source>
</evidence>
<feature type="transmembrane region" description="Helical" evidence="1">
    <location>
        <begin position="212"/>
        <end position="235"/>
    </location>
</feature>
<comment type="caution">
    <text evidence="3">The sequence shown here is derived from an EMBL/GenBank/DDBJ whole genome shotgun (WGS) entry which is preliminary data.</text>
</comment>
<protein>
    <submittedName>
        <fullName evidence="3">Uncharacterized protein</fullName>
    </submittedName>
</protein>
<evidence type="ECO:0000256" key="2">
    <source>
        <dbReference type="SAM" id="SignalP"/>
    </source>
</evidence>
<sequence>MHSRFFKSLVSLLCLVTTVSAGSYYANDDPESCKVIGDVSMYGLGIRLGYYLQWAAAILSVYLAPELVKTLYVTFAGVSIASLACVFQNLRSGYFAALEFHIILLLTAFLSNSAFRWSPVATVVDQLNMSSPSTILTGPKSPKVRRSFWAAGSFLRLSSAMAMISVPYMYWRGNYIGHKEGCKVHIIVTIVAYTWTPNIYDPKWIIAIKVLGMIPALLGAVEIVLNMALIFYSALVRITGGEPDYSDTCEKITYTSIQLVTGGLIIGHVEGAVLGNQVDLSKGTLDSSGQLIPLLIGALTLLLVILSYLRWLAGQFAPIPSIAKAMDAMSTWLKGRILIQRWDKAV</sequence>
<accession>A0AA38S3P0</accession>
<gene>
    <name evidence="3" type="ORF">NKR19_g5457</name>
</gene>
<name>A0AA38S3P0_9PEZI</name>
<feature type="transmembrane region" description="Helical" evidence="1">
    <location>
        <begin position="71"/>
        <end position="90"/>
    </location>
</feature>
<keyword evidence="1" id="KW-0812">Transmembrane</keyword>
<feature type="transmembrane region" description="Helical" evidence="1">
    <location>
        <begin position="291"/>
        <end position="309"/>
    </location>
</feature>
<feature type="chain" id="PRO_5041250490" evidence="2">
    <location>
        <begin position="22"/>
        <end position="346"/>
    </location>
</feature>
<feature type="transmembrane region" description="Helical" evidence="1">
    <location>
        <begin position="148"/>
        <end position="171"/>
    </location>
</feature>
<feature type="transmembrane region" description="Helical" evidence="1">
    <location>
        <begin position="45"/>
        <end position="64"/>
    </location>
</feature>
<feature type="transmembrane region" description="Helical" evidence="1">
    <location>
        <begin position="96"/>
        <end position="115"/>
    </location>
</feature>
<evidence type="ECO:0000256" key="1">
    <source>
        <dbReference type="SAM" id="Phobius"/>
    </source>
</evidence>